<dbReference type="SUPFAM" id="SSF53686">
    <property type="entry name" value="Tryptophan synthase beta subunit-like PLP-dependent enzymes"/>
    <property type="match status" value="1"/>
</dbReference>
<keyword evidence="4" id="KW-0614">Plasmid</keyword>
<reference evidence="4 5" key="1">
    <citation type="submission" date="2008-01" db="EMBL/GenBank/DDBJ databases">
        <authorList>
            <person name="Wagner-Dobler I."/>
            <person name="Ferriera S."/>
            <person name="Johnson J."/>
            <person name="Kravitz S."/>
            <person name="Beeson K."/>
            <person name="Sutton G."/>
            <person name="Rogers Y.-H."/>
            <person name="Friedman R."/>
            <person name="Frazier M."/>
            <person name="Venter J.C."/>
        </authorList>
    </citation>
    <scope>NUCLEOTIDE SEQUENCE [LARGE SCALE GENOMIC DNA]</scope>
    <source>
        <strain evidence="5">DSM 17067 / NCIMB 14079 / DFL-11</strain>
        <plasmid evidence="5">pladfl_2</plasmid>
    </source>
</reference>
<name>A0A5E8H9I1_ROSAD</name>
<comment type="caution">
    <text evidence="4">The sequence shown here is derived from an EMBL/GenBank/DDBJ whole genome shotgun (WGS) entry which is preliminary data.</text>
</comment>
<organism evidence="4 5">
    <name type="scientific">Roseibium alexandrii (strain DSM 17067 / NCIMB 14079 / DFL-11)</name>
    <name type="common">Labrenzia alexandrii</name>
    <dbReference type="NCBI Taxonomy" id="244592"/>
    <lineage>
        <taxon>Bacteria</taxon>
        <taxon>Pseudomonadati</taxon>
        <taxon>Pseudomonadota</taxon>
        <taxon>Alphaproteobacteria</taxon>
        <taxon>Hyphomicrobiales</taxon>
        <taxon>Stappiaceae</taxon>
        <taxon>Roseibium</taxon>
    </lineage>
</organism>
<geneLocation type="plasmid" evidence="5">
    <name>pladfl_2</name>
</geneLocation>
<dbReference type="AlphaFoldDB" id="A0A5E8H9I1"/>
<evidence type="ECO:0000256" key="2">
    <source>
        <dbReference type="ARBA" id="ARBA00022898"/>
    </source>
</evidence>
<dbReference type="PANTHER" id="PTHR42937:SF1">
    <property type="entry name" value="DIAMINOPROPIONATE AMMONIA-LYASE"/>
    <property type="match status" value="1"/>
</dbReference>
<sequence>MQTLLTRLDHKRAASLMSLWADPAPTPLLERTYAPWTVLIKDETARMGLGAFKALGGIYAVANLCLGSDVSGDVSLGTIRAAATGKTFVCASAGNHGMAVARGAKIFGAAARIHLSDTVPESFVARLEAEGATVIRSGATYEESIEAAIKDADSHGFIHLADGSWPGYTEPPRLVMEGYTVLAEEMRAVFEVTGDWPTHVFLQAGVGGMAAAIAQMIRANWAVQPKIIVVEPEAAPCLDEAVKAGRVVDVIGPVSIMGRLDCKTASMLAFEILQETADTYIQITDEEAQTAADVLAKLGVPKTTPSGAAGFAALRQMAPPVSARPLIVVSEGAVT</sequence>
<dbReference type="EMBL" id="ACCU02000006">
    <property type="protein sequence ID" value="EEE48073.1"/>
    <property type="molecule type" value="Genomic_DNA"/>
</dbReference>
<feature type="domain" description="Tryptophan synthase beta chain-like PALP" evidence="3">
    <location>
        <begin position="24"/>
        <end position="324"/>
    </location>
</feature>
<gene>
    <name evidence="4" type="ORF">SADFL11_134</name>
</gene>
<dbReference type="InterPro" id="IPR036052">
    <property type="entry name" value="TrpB-like_PALP_sf"/>
</dbReference>
<comment type="cofactor">
    <cofactor evidence="1">
        <name>pyridoxal 5'-phosphate</name>
        <dbReference type="ChEBI" id="CHEBI:597326"/>
    </cofactor>
</comment>
<dbReference type="EC" id="4.3.1.15" evidence="4"/>
<keyword evidence="4" id="KW-0456">Lyase</keyword>
<dbReference type="InterPro" id="IPR001926">
    <property type="entry name" value="TrpB-like_PALP"/>
</dbReference>
<reference evidence="4 5" key="2">
    <citation type="submission" date="2013-04" db="EMBL/GenBank/DDBJ databases">
        <authorList>
            <person name="Fiebig A."/>
            <person name="Pradella S."/>
            <person name="Wagner-Doebler I."/>
        </authorList>
    </citation>
    <scope>NUCLEOTIDE SEQUENCE [LARGE SCALE GENOMIC DNA]</scope>
    <source>
        <strain evidence="5">DSM 17067 / NCIMB 14079 / DFL-11</strain>
        <plasmid evidence="5">pladfl_2</plasmid>
    </source>
</reference>
<proteinExistence type="predicted"/>
<keyword evidence="2" id="KW-0663">Pyridoxal phosphate</keyword>
<dbReference type="Gene3D" id="3.40.50.1100">
    <property type="match status" value="2"/>
</dbReference>
<dbReference type="PANTHER" id="PTHR42937">
    <property type="match status" value="1"/>
</dbReference>
<evidence type="ECO:0000259" key="3">
    <source>
        <dbReference type="Pfam" id="PF00291"/>
    </source>
</evidence>
<protein>
    <submittedName>
        <fullName evidence="4">Threonine dehydratase</fullName>
        <ecNumber evidence="4">4.3.1.15</ecNumber>
    </submittedName>
</protein>
<accession>A0A5E8H9I1</accession>
<evidence type="ECO:0000313" key="4">
    <source>
        <dbReference type="EMBL" id="EEE48073.1"/>
    </source>
</evidence>
<dbReference type="GO" id="GO:0008838">
    <property type="term" value="F:diaminopropionate ammonia-lyase activity"/>
    <property type="evidence" value="ECO:0007669"/>
    <property type="project" value="UniProtKB-EC"/>
</dbReference>
<dbReference type="Proteomes" id="UP000004703">
    <property type="component" value="Plasmid pLADFL_2"/>
</dbReference>
<dbReference type="Pfam" id="PF00291">
    <property type="entry name" value="PALP"/>
    <property type="match status" value="1"/>
</dbReference>
<evidence type="ECO:0000313" key="5">
    <source>
        <dbReference type="Proteomes" id="UP000004703"/>
    </source>
</evidence>
<evidence type="ECO:0000256" key="1">
    <source>
        <dbReference type="ARBA" id="ARBA00001933"/>
    </source>
</evidence>